<organism evidence="2 3">
    <name type="scientific">Oceanicella actignis</name>
    <dbReference type="NCBI Taxonomy" id="1189325"/>
    <lineage>
        <taxon>Bacteria</taxon>
        <taxon>Pseudomonadati</taxon>
        <taxon>Pseudomonadota</taxon>
        <taxon>Alphaproteobacteria</taxon>
        <taxon>Rhodobacterales</taxon>
        <taxon>Paracoccaceae</taxon>
        <taxon>Oceanicella</taxon>
    </lineage>
</organism>
<accession>A0A1M7TAT4</accession>
<proteinExistence type="predicted"/>
<reference evidence="2 3" key="1">
    <citation type="submission" date="2016-12" db="EMBL/GenBank/DDBJ databases">
        <authorList>
            <person name="Song W.-J."/>
            <person name="Kurnit D.M."/>
        </authorList>
    </citation>
    <scope>NUCLEOTIDE SEQUENCE [LARGE SCALE GENOMIC DNA]</scope>
    <source>
        <strain evidence="2 3">CGMCC 1.10808</strain>
    </source>
</reference>
<evidence type="ECO:0000313" key="2">
    <source>
        <dbReference type="EMBL" id="SHN67815.1"/>
    </source>
</evidence>
<feature type="signal peptide" evidence="1">
    <location>
        <begin position="1"/>
        <end position="20"/>
    </location>
</feature>
<dbReference type="EMBL" id="FRDL01000005">
    <property type="protein sequence ID" value="SHN67815.1"/>
    <property type="molecule type" value="Genomic_DNA"/>
</dbReference>
<dbReference type="PROSITE" id="PS51257">
    <property type="entry name" value="PROKAR_LIPOPROTEIN"/>
    <property type="match status" value="1"/>
</dbReference>
<sequence>MIRPILIPLLPVLAAASCVAATATADDAAGVSAPAAAARFAAPPAPAAPAEAAPFIRSGAIAARAPGASCGPRARMLALARGPRGAARRLGLGLEGGDAVVELFAEEGGAWRILVTDPEGRSCLAAQGAGWIGTAPTPAPAGREG</sequence>
<evidence type="ECO:0000313" key="3">
    <source>
        <dbReference type="Proteomes" id="UP000184066"/>
    </source>
</evidence>
<evidence type="ECO:0000256" key="1">
    <source>
        <dbReference type="SAM" id="SignalP"/>
    </source>
</evidence>
<protein>
    <submittedName>
        <fullName evidence="2">Uncharacterized protein</fullName>
    </submittedName>
</protein>
<gene>
    <name evidence="2" type="ORF">SAMN05216200_105158</name>
</gene>
<feature type="chain" id="PRO_5009929389" evidence="1">
    <location>
        <begin position="21"/>
        <end position="145"/>
    </location>
</feature>
<name>A0A1M7TAT4_9RHOB</name>
<keyword evidence="1" id="KW-0732">Signal</keyword>
<dbReference type="AlphaFoldDB" id="A0A1M7TAT4"/>
<keyword evidence="3" id="KW-1185">Reference proteome</keyword>
<dbReference type="Proteomes" id="UP000184066">
    <property type="component" value="Unassembled WGS sequence"/>
</dbReference>
<dbReference type="RefSeq" id="WP_072747352.1">
    <property type="nucleotide sequence ID" value="NZ_FOHL01000005.1"/>
</dbReference>